<keyword evidence="2" id="KW-1185">Reference proteome</keyword>
<accession>A0ACC0IV02</accession>
<sequence length="409" mass="46863">MKNAILQSVSSQLCSYGNSEPVWDIPMQMDSKQNVFCTDQKVHNEYNYQFRDGGFAVPPHESTIINYQPGPSSLMTTETLNYPYLGSDYNLTTASSHDNIHQQSLSFCNNLSILQYEIDFQGIDARKRPIEEEDRGSNSNVVGREWTTNKKKAVCLQEQWHHQLKEELKEIQRDRVPVRRSQKLSDKITALQKLVSPYGKTDTASVLQEASISIKVLQDQIQNLFRMLSASYTSSKPLDLQKFGENQLDLRSRGLCLVPLSFTQNFTKQDQANAASGMAVHDDCKLKFLELKAKRTYRFIVFKIEEKQKQVIVEKVGEPAESYEDFTASLPADECRYAVYDFDFVTAENCQKSRIFFIAWCPDISRVRSKMIYASSKDRFKRELDGIQVELQATDPTEMGLDVIRSRAS</sequence>
<name>A0ACC0IV02_9ERIC</name>
<gene>
    <name evidence="1" type="ORF">LOK49_LG01G00650</name>
</gene>
<dbReference type="EMBL" id="CM045758">
    <property type="protein sequence ID" value="KAI8029523.1"/>
    <property type="molecule type" value="Genomic_DNA"/>
</dbReference>
<evidence type="ECO:0000313" key="1">
    <source>
        <dbReference type="EMBL" id="KAI8029523.1"/>
    </source>
</evidence>
<dbReference type="Proteomes" id="UP001060215">
    <property type="component" value="Chromosome 1"/>
</dbReference>
<proteinExistence type="predicted"/>
<organism evidence="1 2">
    <name type="scientific">Camellia lanceoleosa</name>
    <dbReference type="NCBI Taxonomy" id="1840588"/>
    <lineage>
        <taxon>Eukaryota</taxon>
        <taxon>Viridiplantae</taxon>
        <taxon>Streptophyta</taxon>
        <taxon>Embryophyta</taxon>
        <taxon>Tracheophyta</taxon>
        <taxon>Spermatophyta</taxon>
        <taxon>Magnoliopsida</taxon>
        <taxon>eudicotyledons</taxon>
        <taxon>Gunneridae</taxon>
        <taxon>Pentapetalae</taxon>
        <taxon>asterids</taxon>
        <taxon>Ericales</taxon>
        <taxon>Theaceae</taxon>
        <taxon>Camellia</taxon>
    </lineage>
</organism>
<comment type="caution">
    <text evidence="1">The sequence shown here is derived from an EMBL/GenBank/DDBJ whole genome shotgun (WGS) entry which is preliminary data.</text>
</comment>
<reference evidence="1 2" key="1">
    <citation type="journal article" date="2022" name="Plant J.">
        <title>Chromosome-level genome of Camellia lanceoleosa provides a valuable resource for understanding genome evolution and self-incompatibility.</title>
        <authorList>
            <person name="Gong W."/>
            <person name="Xiao S."/>
            <person name="Wang L."/>
            <person name="Liao Z."/>
            <person name="Chang Y."/>
            <person name="Mo W."/>
            <person name="Hu G."/>
            <person name="Li W."/>
            <person name="Zhao G."/>
            <person name="Zhu H."/>
            <person name="Hu X."/>
            <person name="Ji K."/>
            <person name="Xiang X."/>
            <person name="Song Q."/>
            <person name="Yuan D."/>
            <person name="Jin S."/>
            <person name="Zhang L."/>
        </authorList>
    </citation>
    <scope>NUCLEOTIDE SEQUENCE [LARGE SCALE GENOMIC DNA]</scope>
    <source>
        <strain evidence="1">SQ_2022a</strain>
    </source>
</reference>
<protein>
    <submittedName>
        <fullName evidence="1">Actin-depolymerizing factor 1</fullName>
    </submittedName>
</protein>
<evidence type="ECO:0000313" key="2">
    <source>
        <dbReference type="Proteomes" id="UP001060215"/>
    </source>
</evidence>